<evidence type="ECO:0000313" key="2">
    <source>
        <dbReference type="Proteomes" id="UP000646579"/>
    </source>
</evidence>
<dbReference type="RefSeq" id="WP_189426471.1">
    <property type="nucleotide sequence ID" value="NZ_BMZE01000003.1"/>
</dbReference>
<evidence type="ECO:0008006" key="3">
    <source>
        <dbReference type="Google" id="ProtNLM"/>
    </source>
</evidence>
<dbReference type="EMBL" id="BMZE01000003">
    <property type="protein sequence ID" value="GHA31417.1"/>
    <property type="molecule type" value="Genomic_DNA"/>
</dbReference>
<keyword evidence="2" id="KW-1185">Reference proteome</keyword>
<organism evidence="1 2">
    <name type="scientific">Devosia pacifica</name>
    <dbReference type="NCBI Taxonomy" id="1335967"/>
    <lineage>
        <taxon>Bacteria</taxon>
        <taxon>Pseudomonadati</taxon>
        <taxon>Pseudomonadota</taxon>
        <taxon>Alphaproteobacteria</taxon>
        <taxon>Hyphomicrobiales</taxon>
        <taxon>Devosiaceae</taxon>
        <taxon>Devosia</taxon>
    </lineage>
</organism>
<evidence type="ECO:0000313" key="1">
    <source>
        <dbReference type="EMBL" id="GHA31417.1"/>
    </source>
</evidence>
<dbReference type="SUPFAM" id="SSF158682">
    <property type="entry name" value="TerB-like"/>
    <property type="match status" value="1"/>
</dbReference>
<name>A0A918VWJ8_9HYPH</name>
<reference evidence="1" key="2">
    <citation type="submission" date="2020-09" db="EMBL/GenBank/DDBJ databases">
        <authorList>
            <person name="Sun Q."/>
            <person name="Kim S."/>
        </authorList>
    </citation>
    <scope>NUCLEOTIDE SEQUENCE</scope>
    <source>
        <strain evidence="1">KCTC 32437</strain>
    </source>
</reference>
<dbReference type="AlphaFoldDB" id="A0A918VWJ8"/>
<dbReference type="InterPro" id="IPR029024">
    <property type="entry name" value="TerB-like"/>
</dbReference>
<reference evidence="1" key="1">
    <citation type="journal article" date="2014" name="Int. J. Syst. Evol. Microbiol.">
        <title>Complete genome sequence of Corynebacterium casei LMG S-19264T (=DSM 44701T), isolated from a smear-ripened cheese.</title>
        <authorList>
            <consortium name="US DOE Joint Genome Institute (JGI-PGF)"/>
            <person name="Walter F."/>
            <person name="Albersmeier A."/>
            <person name="Kalinowski J."/>
            <person name="Ruckert C."/>
        </authorList>
    </citation>
    <scope>NUCLEOTIDE SEQUENCE</scope>
    <source>
        <strain evidence="1">KCTC 32437</strain>
    </source>
</reference>
<dbReference type="Gene3D" id="1.10.3680.10">
    <property type="entry name" value="TerB-like"/>
    <property type="match status" value="1"/>
</dbReference>
<protein>
    <recommendedName>
        <fullName evidence="3">Tellurite resistance protein TerB</fullName>
    </recommendedName>
</protein>
<comment type="caution">
    <text evidence="1">The sequence shown here is derived from an EMBL/GenBank/DDBJ whole genome shotgun (WGS) entry which is preliminary data.</text>
</comment>
<dbReference type="CDD" id="cd07176">
    <property type="entry name" value="terB"/>
    <property type="match status" value="1"/>
</dbReference>
<gene>
    <name evidence="1" type="ORF">GCM10007989_29330</name>
</gene>
<accession>A0A918VWJ8</accession>
<sequence length="137" mass="15269">MALPAQDALIDLMIMAASSDMMMTEAELRRIEGLVQRLPVFEGFDGDRLAEVANECVDRLNAGQMLEDAVREALAAVPERLQDTAYALAVDVIAFDLKTSQEELRFLELLRDLMPLDRLTTAAIEAAARARHRRLPD</sequence>
<dbReference type="Proteomes" id="UP000646579">
    <property type="component" value="Unassembled WGS sequence"/>
</dbReference>
<proteinExistence type="predicted"/>